<evidence type="ECO:0000259" key="1">
    <source>
        <dbReference type="Pfam" id="PF01182"/>
    </source>
</evidence>
<dbReference type="InterPro" id="IPR037171">
    <property type="entry name" value="NagB/RpiA_transferase-like"/>
</dbReference>
<proteinExistence type="predicted"/>
<evidence type="ECO:0000313" key="2">
    <source>
        <dbReference type="EMBL" id="OAQ65737.1"/>
    </source>
</evidence>
<dbReference type="PANTHER" id="PTHR11054">
    <property type="entry name" value="6-PHOSPHOGLUCONOLACTONASE"/>
    <property type="match status" value="1"/>
</dbReference>
<gene>
    <name evidence="2" type="ORF">VFPBJ_11130</name>
</gene>
<dbReference type="InterPro" id="IPR006148">
    <property type="entry name" value="Glc/Gal-6P_isomerase"/>
</dbReference>
<dbReference type="Pfam" id="PF01182">
    <property type="entry name" value="Glucosamine_iso"/>
    <property type="match status" value="1"/>
</dbReference>
<dbReference type="EMBL" id="LSBH01000013">
    <property type="protein sequence ID" value="OAQ65737.1"/>
    <property type="molecule type" value="Genomic_DNA"/>
</dbReference>
<comment type="caution">
    <text evidence="2">The sequence shown here is derived from an EMBL/GenBank/DDBJ whole genome shotgun (WGS) entry which is preliminary data.</text>
</comment>
<reference evidence="2 3" key="1">
    <citation type="submission" date="2016-01" db="EMBL/GenBank/DDBJ databases">
        <title>Biosynthesis of antibiotic leucinostatins and their inhibition on Phytophthora in bio-control Purpureocillium lilacinum.</title>
        <authorList>
            <person name="Wang G."/>
            <person name="Liu Z."/>
            <person name="Lin R."/>
            <person name="Li E."/>
            <person name="Mao Z."/>
            <person name="Ling J."/>
            <person name="Yin W."/>
            <person name="Xie B."/>
        </authorList>
    </citation>
    <scope>NUCLEOTIDE SEQUENCE [LARGE SCALE GENOMIC DNA]</scope>
    <source>
        <strain evidence="2">PLBJ-1</strain>
    </source>
</reference>
<organism evidence="2 3">
    <name type="scientific">Purpureocillium lilacinum</name>
    <name type="common">Paecilomyces lilacinus</name>
    <dbReference type="NCBI Taxonomy" id="33203"/>
    <lineage>
        <taxon>Eukaryota</taxon>
        <taxon>Fungi</taxon>
        <taxon>Dikarya</taxon>
        <taxon>Ascomycota</taxon>
        <taxon>Pezizomycotina</taxon>
        <taxon>Sordariomycetes</taxon>
        <taxon>Hypocreomycetidae</taxon>
        <taxon>Hypocreales</taxon>
        <taxon>Ophiocordycipitaceae</taxon>
        <taxon>Purpureocillium</taxon>
    </lineage>
</organism>
<dbReference type="GO" id="GO:0005975">
    <property type="term" value="P:carbohydrate metabolic process"/>
    <property type="evidence" value="ECO:0007669"/>
    <property type="project" value="InterPro"/>
</dbReference>
<evidence type="ECO:0000313" key="3">
    <source>
        <dbReference type="Proteomes" id="UP000078240"/>
    </source>
</evidence>
<dbReference type="PANTHER" id="PTHR11054:SF0">
    <property type="entry name" value="6-PHOSPHOGLUCONOLACTONASE"/>
    <property type="match status" value="1"/>
</dbReference>
<dbReference type="AlphaFoldDB" id="A0A179FK59"/>
<dbReference type="InterPro" id="IPR039104">
    <property type="entry name" value="6PGL"/>
</dbReference>
<name>A0A179FK59_PURLI</name>
<feature type="domain" description="Glucosamine/galactosamine-6-phosphate isomerase" evidence="1">
    <location>
        <begin position="73"/>
        <end position="273"/>
    </location>
</feature>
<dbReference type="Gene3D" id="3.40.50.1360">
    <property type="match status" value="1"/>
</dbReference>
<protein>
    <submittedName>
        <fullName evidence="2">6-phosphogluconolactonase</fullName>
    </submittedName>
</protein>
<accession>A0A179FK59</accession>
<sequence length="444" mass="48436">MVRHHQLMALTYQRPLAHICVQEPNMTKHQRPGQCCPLCGLGIYAVPIFQNKLRRHQNLAMPVSEPSVYTFLDENALAGALRSYIYDAQTVSFTRRRRFNVAVSGGALPKVLATALLSHASANPGDELEIHNWSIFFTDERAVPLDHSDSNYALLKKELLDKLPADKQPIIRTIDPAHLGDVQTLAYEYEQVLVADFAKRDAVRLPKVDLVLLSCDHDSQTCGLFRSHMLPSLSSSWVAAFGGPPDSARIVLTAPVIAHAMRIAVVATGVANERAKRWPAIAVVGFFVNEKAVGVCCPKLVVEERGGIADFHLVNLAVRQCIDGKHKNLLECVDITLPNSPSRELVPPYPSICDGRTSGSILGTAPATACSPATVDVKGGPEIGCLWGGEQQRCRPTALFLLHRLTKSCMFHHAKGGSGANLSVKGRPVSATKRVRRIFTPTAD</sequence>
<dbReference type="SUPFAM" id="SSF100950">
    <property type="entry name" value="NagB/RpiA/CoA transferase-like"/>
    <property type="match status" value="1"/>
</dbReference>
<dbReference type="Proteomes" id="UP000078240">
    <property type="component" value="Unassembled WGS sequence"/>
</dbReference>